<accession>A0A1G2FTT7</accession>
<dbReference type="EMBL" id="MHNF01000012">
    <property type="protein sequence ID" value="OGZ41463.1"/>
    <property type="molecule type" value="Genomic_DNA"/>
</dbReference>
<reference evidence="1 2" key="1">
    <citation type="journal article" date="2016" name="Nat. Commun.">
        <title>Thousands of microbial genomes shed light on interconnected biogeochemical processes in an aquifer system.</title>
        <authorList>
            <person name="Anantharaman K."/>
            <person name="Brown C.T."/>
            <person name="Hug L.A."/>
            <person name="Sharon I."/>
            <person name="Castelle C.J."/>
            <person name="Probst A.J."/>
            <person name="Thomas B.C."/>
            <person name="Singh A."/>
            <person name="Wilkins M.J."/>
            <person name="Karaoz U."/>
            <person name="Brodie E.L."/>
            <person name="Williams K.H."/>
            <person name="Hubbard S.S."/>
            <person name="Banfield J.F."/>
        </authorList>
    </citation>
    <scope>NUCLEOTIDE SEQUENCE [LARGE SCALE GENOMIC DNA]</scope>
</reference>
<gene>
    <name evidence="1" type="ORF">A3B04_03200</name>
</gene>
<name>A0A1G2FTT7_9BACT</name>
<dbReference type="Proteomes" id="UP000177126">
    <property type="component" value="Unassembled WGS sequence"/>
</dbReference>
<sequence length="148" mass="16978">MVLFINFIGNERGGFLMTEEQRMPNFFFKDTQVLACRNKRLKENKKNDIRGTGATIPYPASLKNEDSEELKIAWNVWYNLALLIRDKVGNFDNHGKALSTFGFRDGKITLKLQPCAAIRSGLPEISTFPYPELNPFAVYNEIVKKMIK</sequence>
<dbReference type="AlphaFoldDB" id="A0A1G2FTT7"/>
<organism evidence="1 2">
    <name type="scientific">Candidatus Portnoybacteria bacterium RIFCSPLOWO2_02_FULL_39_11</name>
    <dbReference type="NCBI Taxonomy" id="1802001"/>
    <lineage>
        <taxon>Bacteria</taxon>
        <taxon>Candidatus Portnoyibacteriota</taxon>
    </lineage>
</organism>
<proteinExistence type="predicted"/>
<protein>
    <submittedName>
        <fullName evidence="1">Uncharacterized protein</fullName>
    </submittedName>
</protein>
<evidence type="ECO:0000313" key="1">
    <source>
        <dbReference type="EMBL" id="OGZ41463.1"/>
    </source>
</evidence>
<evidence type="ECO:0000313" key="2">
    <source>
        <dbReference type="Proteomes" id="UP000177126"/>
    </source>
</evidence>
<comment type="caution">
    <text evidence="1">The sequence shown here is derived from an EMBL/GenBank/DDBJ whole genome shotgun (WGS) entry which is preliminary data.</text>
</comment>